<dbReference type="Proteomes" id="UP000838878">
    <property type="component" value="Chromosome 12"/>
</dbReference>
<keyword evidence="2" id="KW-1185">Reference proteome</keyword>
<dbReference type="AlphaFoldDB" id="A0A8J9V8Y3"/>
<dbReference type="EMBL" id="OV170232">
    <property type="protein sequence ID" value="CAH0717518.1"/>
    <property type="molecule type" value="Genomic_DNA"/>
</dbReference>
<reference evidence="1" key="1">
    <citation type="submission" date="2021-12" db="EMBL/GenBank/DDBJ databases">
        <authorList>
            <person name="Martin H S."/>
        </authorList>
    </citation>
    <scope>NUCLEOTIDE SEQUENCE</scope>
</reference>
<gene>
    <name evidence="1" type="ORF">BINO364_LOCUS4115</name>
</gene>
<protein>
    <submittedName>
        <fullName evidence="1">Uncharacterized protein</fullName>
    </submittedName>
</protein>
<feature type="non-terminal residue" evidence="1">
    <location>
        <position position="199"/>
    </location>
</feature>
<organism evidence="1 2">
    <name type="scientific">Brenthis ino</name>
    <name type="common">lesser marbled fritillary</name>
    <dbReference type="NCBI Taxonomy" id="405034"/>
    <lineage>
        <taxon>Eukaryota</taxon>
        <taxon>Metazoa</taxon>
        <taxon>Ecdysozoa</taxon>
        <taxon>Arthropoda</taxon>
        <taxon>Hexapoda</taxon>
        <taxon>Insecta</taxon>
        <taxon>Pterygota</taxon>
        <taxon>Neoptera</taxon>
        <taxon>Endopterygota</taxon>
        <taxon>Lepidoptera</taxon>
        <taxon>Glossata</taxon>
        <taxon>Ditrysia</taxon>
        <taxon>Papilionoidea</taxon>
        <taxon>Nymphalidae</taxon>
        <taxon>Heliconiinae</taxon>
        <taxon>Argynnini</taxon>
        <taxon>Brenthis</taxon>
    </lineage>
</organism>
<evidence type="ECO:0000313" key="2">
    <source>
        <dbReference type="Proteomes" id="UP000838878"/>
    </source>
</evidence>
<sequence>MALKPISAFPWVLKESTFIFRSGHFLSADETRSSRGRDSNRGARCAASCGTSYSQIIPTGSRFKAILLGNKWKIALILIYRLHSSCSKAEYAMVTFWSKGSAHITLRIYLCVPPAGLPRARAYRVTVHFIGNKDNIEIDDQPNNIEINNISENSSGTISTEHTLTAHSDTLSDNSDTMSVHSDPLNIVIQADVHRTNDN</sequence>
<proteinExistence type="predicted"/>
<evidence type="ECO:0000313" key="1">
    <source>
        <dbReference type="EMBL" id="CAH0717518.1"/>
    </source>
</evidence>
<name>A0A8J9V8Y3_9NEOP</name>
<accession>A0A8J9V8Y3</accession>